<organism evidence="3 4">
    <name type="scientific">Rosa chinensis</name>
    <name type="common">China rose</name>
    <dbReference type="NCBI Taxonomy" id="74649"/>
    <lineage>
        <taxon>Eukaryota</taxon>
        <taxon>Viridiplantae</taxon>
        <taxon>Streptophyta</taxon>
        <taxon>Embryophyta</taxon>
        <taxon>Tracheophyta</taxon>
        <taxon>Spermatophyta</taxon>
        <taxon>Magnoliopsida</taxon>
        <taxon>eudicotyledons</taxon>
        <taxon>Gunneridae</taxon>
        <taxon>Pentapetalae</taxon>
        <taxon>rosids</taxon>
        <taxon>fabids</taxon>
        <taxon>Rosales</taxon>
        <taxon>Rosaceae</taxon>
        <taxon>Rosoideae</taxon>
        <taxon>Rosoideae incertae sedis</taxon>
        <taxon>Rosa</taxon>
    </lineage>
</organism>
<dbReference type="AlphaFoldDB" id="A0A2P6SC35"/>
<evidence type="ECO:0000313" key="3">
    <source>
        <dbReference type="EMBL" id="PRQ56209.1"/>
    </source>
</evidence>
<proteinExistence type="predicted"/>
<name>A0A2P6SC35_ROSCH</name>
<gene>
    <name evidence="3" type="ORF">RchiOBHm_Chr1g0333281</name>
</gene>
<evidence type="ECO:0000256" key="1">
    <source>
        <dbReference type="SAM" id="MobiDB-lite"/>
    </source>
</evidence>
<keyword evidence="2" id="KW-0732">Signal</keyword>
<comment type="caution">
    <text evidence="3">The sequence shown here is derived from an EMBL/GenBank/DDBJ whole genome shotgun (WGS) entry which is preliminary data.</text>
</comment>
<reference evidence="3 4" key="1">
    <citation type="journal article" date="2018" name="Nat. Genet.">
        <title>The Rosa genome provides new insights in the design of modern roses.</title>
        <authorList>
            <person name="Bendahmane M."/>
        </authorList>
    </citation>
    <scope>NUCLEOTIDE SEQUENCE [LARGE SCALE GENOMIC DNA]</scope>
    <source>
        <strain evidence="4">cv. Old Blush</strain>
    </source>
</reference>
<dbReference type="Proteomes" id="UP000238479">
    <property type="component" value="Chromosome 1"/>
</dbReference>
<dbReference type="EMBL" id="PDCK01000039">
    <property type="protein sequence ID" value="PRQ56209.1"/>
    <property type="molecule type" value="Genomic_DNA"/>
</dbReference>
<protein>
    <submittedName>
        <fullName evidence="3">Uncharacterized protein</fullName>
    </submittedName>
</protein>
<dbReference type="Gramene" id="PRQ56209">
    <property type="protein sequence ID" value="PRQ56209"/>
    <property type="gene ID" value="RchiOBHm_Chr1g0333281"/>
</dbReference>
<keyword evidence="4" id="KW-1185">Reference proteome</keyword>
<accession>A0A2P6SC35</accession>
<sequence length="52" mass="5483">MSSIPPLDRSHKMVLAIWLVFILVLASLVPPCKAGSQVSPGGTHLAPAWSDS</sequence>
<feature type="chain" id="PRO_5015121217" evidence="2">
    <location>
        <begin position="35"/>
        <end position="52"/>
    </location>
</feature>
<feature type="signal peptide" evidence="2">
    <location>
        <begin position="1"/>
        <end position="34"/>
    </location>
</feature>
<evidence type="ECO:0000313" key="4">
    <source>
        <dbReference type="Proteomes" id="UP000238479"/>
    </source>
</evidence>
<feature type="region of interest" description="Disordered" evidence="1">
    <location>
        <begin position="33"/>
        <end position="52"/>
    </location>
</feature>
<evidence type="ECO:0000256" key="2">
    <source>
        <dbReference type="SAM" id="SignalP"/>
    </source>
</evidence>